<evidence type="ECO:0000313" key="2">
    <source>
        <dbReference type="Proteomes" id="UP001281761"/>
    </source>
</evidence>
<evidence type="ECO:0008006" key="3">
    <source>
        <dbReference type="Google" id="ProtNLM"/>
    </source>
</evidence>
<dbReference type="EMBL" id="JARBJD010000058">
    <property type="protein sequence ID" value="KAK2956240.1"/>
    <property type="molecule type" value="Genomic_DNA"/>
</dbReference>
<name>A0ABQ9XXP8_9EUKA</name>
<sequence>MVNGKSLKEQKLIGDTYREQKSIRKTAKVCKYVTKTVQKYIDTIVIRHQSSTTRKMVQSKLISKSLIARAKSIINMETIHTWTDPSLRYCPLA</sequence>
<protein>
    <recommendedName>
        <fullName evidence="3">Transposase</fullName>
    </recommendedName>
</protein>
<accession>A0ABQ9XXP8</accession>
<reference evidence="1 2" key="1">
    <citation type="journal article" date="2022" name="bioRxiv">
        <title>Genomics of Preaxostyla Flagellates Illuminates Evolutionary Transitions and the Path Towards Mitochondrial Loss.</title>
        <authorList>
            <person name="Novak L.V.F."/>
            <person name="Treitli S.C."/>
            <person name="Pyrih J."/>
            <person name="Halakuc P."/>
            <person name="Pipaliya S.V."/>
            <person name="Vacek V."/>
            <person name="Brzon O."/>
            <person name="Soukal P."/>
            <person name="Eme L."/>
            <person name="Dacks J.B."/>
            <person name="Karnkowska A."/>
            <person name="Elias M."/>
            <person name="Hampl V."/>
        </authorList>
    </citation>
    <scope>NUCLEOTIDE SEQUENCE [LARGE SCALE GENOMIC DNA]</scope>
    <source>
        <strain evidence="1">NAU3</strain>
        <tissue evidence="1">Gut</tissue>
    </source>
</reference>
<proteinExistence type="predicted"/>
<comment type="caution">
    <text evidence="1">The sequence shown here is derived from an EMBL/GenBank/DDBJ whole genome shotgun (WGS) entry which is preliminary data.</text>
</comment>
<organism evidence="1 2">
    <name type="scientific">Blattamonas nauphoetae</name>
    <dbReference type="NCBI Taxonomy" id="2049346"/>
    <lineage>
        <taxon>Eukaryota</taxon>
        <taxon>Metamonada</taxon>
        <taxon>Preaxostyla</taxon>
        <taxon>Oxymonadida</taxon>
        <taxon>Blattamonas</taxon>
    </lineage>
</organism>
<gene>
    <name evidence="1" type="ORF">BLNAU_8804</name>
</gene>
<evidence type="ECO:0000313" key="1">
    <source>
        <dbReference type="EMBL" id="KAK2956240.1"/>
    </source>
</evidence>
<keyword evidence="2" id="KW-1185">Reference proteome</keyword>
<dbReference type="Proteomes" id="UP001281761">
    <property type="component" value="Unassembled WGS sequence"/>
</dbReference>